<sequence length="67" mass="7602">MDAITREAAQHKRTWLLEFACDGATFRTRMRAVTEKLAIELARDDLALHAELFDADRARLVVCVEVA</sequence>
<organism evidence="1 2">
    <name type="scientific">Hylemonella gracilis str. Niagara R</name>
    <dbReference type="NCBI Taxonomy" id="1458275"/>
    <lineage>
        <taxon>Bacteria</taxon>
        <taxon>Pseudomonadati</taxon>
        <taxon>Pseudomonadota</taxon>
        <taxon>Betaproteobacteria</taxon>
        <taxon>Burkholderiales</taxon>
        <taxon>Comamonadaceae</taxon>
        <taxon>Hylemonella</taxon>
    </lineage>
</organism>
<dbReference type="Proteomes" id="UP000023268">
    <property type="component" value="Unassembled WGS sequence"/>
</dbReference>
<dbReference type="AlphaFoldDB" id="A0A016XNS4"/>
<name>A0A016XNS4_9BURK</name>
<protein>
    <submittedName>
        <fullName evidence="1">Uncharacterized protein</fullName>
    </submittedName>
</protein>
<comment type="caution">
    <text evidence="1">The sequence shown here is derived from an EMBL/GenBank/DDBJ whole genome shotgun (WGS) entry which is preliminary data.</text>
</comment>
<evidence type="ECO:0000313" key="1">
    <source>
        <dbReference type="EMBL" id="EYC52868.1"/>
    </source>
</evidence>
<gene>
    <name evidence="1" type="ORF">AZ34_10345</name>
</gene>
<dbReference type="RefSeq" id="WP_035607735.1">
    <property type="nucleotide sequence ID" value="NZ_JEMG01000001.1"/>
</dbReference>
<accession>A0A016XNS4</accession>
<evidence type="ECO:0000313" key="2">
    <source>
        <dbReference type="Proteomes" id="UP000023268"/>
    </source>
</evidence>
<dbReference type="STRING" id="1458275.AZ34_10345"/>
<dbReference type="EMBL" id="JEMG01000001">
    <property type="protein sequence ID" value="EYC52868.1"/>
    <property type="molecule type" value="Genomic_DNA"/>
</dbReference>
<reference evidence="1 2" key="1">
    <citation type="submission" date="2014-02" db="EMBL/GenBank/DDBJ databases">
        <title>Draft Genome of Hylemonella gracilis isolated from the Niagara River.</title>
        <authorList>
            <person name="Pawlowski D.R."/>
            <person name="Koudelka G.B."/>
        </authorList>
    </citation>
    <scope>NUCLEOTIDE SEQUENCE [LARGE SCALE GENOMIC DNA]</scope>
    <source>
        <strain evidence="1 2">Niagara R</strain>
    </source>
</reference>
<proteinExistence type="predicted"/>